<dbReference type="Proteomes" id="UP000602745">
    <property type="component" value="Unassembled WGS sequence"/>
</dbReference>
<proteinExistence type="predicted"/>
<dbReference type="RefSeq" id="WP_188411296.1">
    <property type="nucleotide sequence ID" value="NZ_BMCP01000013.1"/>
</dbReference>
<reference evidence="1" key="1">
    <citation type="journal article" date="2014" name="Int. J. Syst. Evol. Microbiol.">
        <title>Complete genome sequence of Corynebacterium casei LMG S-19264T (=DSM 44701T), isolated from a smear-ripened cheese.</title>
        <authorList>
            <consortium name="US DOE Joint Genome Institute (JGI-PGF)"/>
            <person name="Walter F."/>
            <person name="Albersmeier A."/>
            <person name="Kalinowski J."/>
            <person name="Ruckert C."/>
        </authorList>
    </citation>
    <scope>NUCLEOTIDE SEQUENCE</scope>
    <source>
        <strain evidence="1">CCM 7684</strain>
    </source>
</reference>
<name>A0A8J3DZU7_9RHOB</name>
<comment type="caution">
    <text evidence="1">The sequence shown here is derived from an EMBL/GenBank/DDBJ whole genome shotgun (WGS) entry which is preliminary data.</text>
</comment>
<reference evidence="1" key="2">
    <citation type="submission" date="2020-09" db="EMBL/GenBank/DDBJ databases">
        <authorList>
            <person name="Sun Q."/>
            <person name="Sedlacek I."/>
        </authorList>
    </citation>
    <scope>NUCLEOTIDE SEQUENCE</scope>
    <source>
        <strain evidence="1">CCM 7684</strain>
    </source>
</reference>
<sequence length="75" mass="9090">MTFHQLPDLGEDSAVEELPPGMGWSLFFAWLPVRCDRHPSGYVWLEQAMRRRDVNGRWEYWYRTQDADDLRRCSW</sequence>
<accession>A0A8J3DZU7</accession>
<dbReference type="AlphaFoldDB" id="A0A8J3DZU7"/>
<keyword evidence="2" id="KW-1185">Reference proteome</keyword>
<dbReference type="EMBL" id="BMCP01000013">
    <property type="protein sequence ID" value="GGE55671.1"/>
    <property type="molecule type" value="Genomic_DNA"/>
</dbReference>
<organism evidence="1 2">
    <name type="scientific">Agaricicola taiwanensis</name>
    <dbReference type="NCBI Taxonomy" id="591372"/>
    <lineage>
        <taxon>Bacteria</taxon>
        <taxon>Pseudomonadati</taxon>
        <taxon>Pseudomonadota</taxon>
        <taxon>Alphaproteobacteria</taxon>
        <taxon>Rhodobacterales</taxon>
        <taxon>Paracoccaceae</taxon>
        <taxon>Agaricicola</taxon>
    </lineage>
</organism>
<evidence type="ECO:0000313" key="1">
    <source>
        <dbReference type="EMBL" id="GGE55671.1"/>
    </source>
</evidence>
<evidence type="ECO:0000313" key="2">
    <source>
        <dbReference type="Proteomes" id="UP000602745"/>
    </source>
</evidence>
<gene>
    <name evidence="1" type="ORF">GCM10007276_35920</name>
</gene>
<protein>
    <submittedName>
        <fullName evidence="1">Uncharacterized protein</fullName>
    </submittedName>
</protein>